<gene>
    <name evidence="5" type="ORF">HII31_11202</name>
</gene>
<dbReference type="SMART" id="SM00248">
    <property type="entry name" value="ANK"/>
    <property type="match status" value="6"/>
</dbReference>
<feature type="region of interest" description="Disordered" evidence="4">
    <location>
        <begin position="425"/>
        <end position="449"/>
    </location>
</feature>
<sequence>MTERGPGDRRRSGDQKNWTGNVFSGDSRNHNGDVNGNITNNNYYGSQKGGDPTVFEQTNKDLIRAASTGSTKLVKWLLNQGYSPNYRGSYELTALHHAALSGNVETVDTLLDAGFDANVRSEIWGTPLHLAVLRSHFNVMEALCKEGADLLQPCRVLGTVLHCAYYAGNEHMIDILNIKEAPELESTEASVCLSWMRSLQRCSTLSSMLKSLAIEDHPEEIMDVLVCTPIYMAVIANKSRLINKISASLFDVTRLSKTFSVRTSELFAASAPLDTWHCTHLTDILTFVVKSTDRSALELLLKAGLNCNARCTPLDMTPLMTAASMGLTDVVEMLLDYEALPDLSDEQGHNAQWYVTTHVQDPETREQLIDMLRVREGHWAEKWSNKTSSRNITQSPYQGVSWKTTQSINQSSMCMIRRKSSFDTDSSMKGEAFEREKKGDTSLTGKGYESDHAYEKPRKAGLKAASAFEPDYVTIDIPSAPDASMYRPRDSLRHSDGPITTRFRSAPPKFNAHSSANPTPHRGTEINAAQSTSALDLADSAQHATILAKSNALENQQQHLPSVGMASFVADSIGYDPTPNEPYRQQSSTFDPHEIQNPYNQAPPPSFRIAKSSQ</sequence>
<keyword evidence="6" id="KW-1185">Reference proteome</keyword>
<evidence type="ECO:0000256" key="2">
    <source>
        <dbReference type="ARBA" id="ARBA00023043"/>
    </source>
</evidence>
<feature type="region of interest" description="Disordered" evidence="4">
    <location>
        <begin position="570"/>
        <end position="614"/>
    </location>
</feature>
<proteinExistence type="predicted"/>
<feature type="compositionally biased region" description="Polar residues" evidence="4">
    <location>
        <begin position="15"/>
        <end position="26"/>
    </location>
</feature>
<feature type="compositionally biased region" description="Basic and acidic residues" evidence="4">
    <location>
        <begin position="487"/>
        <end position="496"/>
    </location>
</feature>
<dbReference type="PANTHER" id="PTHR24198">
    <property type="entry name" value="ANKYRIN REPEAT AND PROTEIN KINASE DOMAIN-CONTAINING PROTEIN"/>
    <property type="match status" value="1"/>
</dbReference>
<dbReference type="OrthoDB" id="4772757at2759"/>
<feature type="compositionally biased region" description="Basic and acidic residues" evidence="4">
    <location>
        <begin position="1"/>
        <end position="14"/>
    </location>
</feature>
<dbReference type="Pfam" id="PF00023">
    <property type="entry name" value="Ank"/>
    <property type="match status" value="1"/>
</dbReference>
<dbReference type="PANTHER" id="PTHR24198:SF165">
    <property type="entry name" value="ANKYRIN REPEAT-CONTAINING PROTEIN-RELATED"/>
    <property type="match status" value="1"/>
</dbReference>
<protein>
    <submittedName>
        <fullName evidence="5">Ankyrin repeat domain-containing protein 1</fullName>
    </submittedName>
</protein>
<feature type="repeat" description="ANK" evidence="3">
    <location>
        <begin position="314"/>
        <end position="346"/>
    </location>
</feature>
<evidence type="ECO:0000256" key="4">
    <source>
        <dbReference type="SAM" id="MobiDB-lite"/>
    </source>
</evidence>
<dbReference type="PROSITE" id="PS50088">
    <property type="entry name" value="ANK_REPEAT"/>
    <property type="match status" value="3"/>
</dbReference>
<feature type="repeat" description="ANK" evidence="3">
    <location>
        <begin position="90"/>
        <end position="122"/>
    </location>
</feature>
<feature type="region of interest" description="Disordered" evidence="4">
    <location>
        <begin position="1"/>
        <end position="33"/>
    </location>
</feature>
<dbReference type="Proteomes" id="UP000660729">
    <property type="component" value="Unassembled WGS sequence"/>
</dbReference>
<keyword evidence="2 3" id="KW-0040">ANK repeat</keyword>
<feature type="repeat" description="ANK" evidence="3">
    <location>
        <begin position="126"/>
        <end position="150"/>
    </location>
</feature>
<dbReference type="InterPro" id="IPR002110">
    <property type="entry name" value="Ankyrin_rpt"/>
</dbReference>
<feature type="compositionally biased region" description="Basic and acidic residues" evidence="4">
    <location>
        <begin position="425"/>
        <end position="440"/>
    </location>
</feature>
<organism evidence="5 6">
    <name type="scientific">Pseudocercospora fuligena</name>
    <dbReference type="NCBI Taxonomy" id="685502"/>
    <lineage>
        <taxon>Eukaryota</taxon>
        <taxon>Fungi</taxon>
        <taxon>Dikarya</taxon>
        <taxon>Ascomycota</taxon>
        <taxon>Pezizomycotina</taxon>
        <taxon>Dothideomycetes</taxon>
        <taxon>Dothideomycetidae</taxon>
        <taxon>Mycosphaerellales</taxon>
        <taxon>Mycosphaerellaceae</taxon>
        <taxon>Pseudocercospora</taxon>
    </lineage>
</organism>
<dbReference type="EMBL" id="JABCIY010000228">
    <property type="protein sequence ID" value="KAF7187462.1"/>
    <property type="molecule type" value="Genomic_DNA"/>
</dbReference>
<name>A0A8H6RBN0_9PEZI</name>
<dbReference type="Pfam" id="PF12796">
    <property type="entry name" value="Ank_2"/>
    <property type="match status" value="1"/>
</dbReference>
<accession>A0A8H6RBN0</accession>
<evidence type="ECO:0000313" key="5">
    <source>
        <dbReference type="EMBL" id="KAF7187462.1"/>
    </source>
</evidence>
<dbReference type="AlphaFoldDB" id="A0A8H6RBN0"/>
<feature type="region of interest" description="Disordered" evidence="4">
    <location>
        <begin position="484"/>
        <end position="524"/>
    </location>
</feature>
<keyword evidence="1" id="KW-0677">Repeat</keyword>
<reference evidence="5" key="1">
    <citation type="submission" date="2020-04" db="EMBL/GenBank/DDBJ databases">
        <title>Draft genome resource of the tomato pathogen Pseudocercospora fuligena.</title>
        <authorList>
            <person name="Zaccaron A."/>
        </authorList>
    </citation>
    <scope>NUCLEOTIDE SEQUENCE</scope>
    <source>
        <strain evidence="5">PF001</strain>
    </source>
</reference>
<comment type="caution">
    <text evidence="5">The sequence shown here is derived from an EMBL/GenBank/DDBJ whole genome shotgun (WGS) entry which is preliminary data.</text>
</comment>
<dbReference type="PROSITE" id="PS50297">
    <property type="entry name" value="ANK_REP_REGION"/>
    <property type="match status" value="2"/>
</dbReference>
<dbReference type="Gene3D" id="1.25.40.20">
    <property type="entry name" value="Ankyrin repeat-containing domain"/>
    <property type="match status" value="2"/>
</dbReference>
<dbReference type="InterPro" id="IPR036770">
    <property type="entry name" value="Ankyrin_rpt-contain_sf"/>
</dbReference>
<evidence type="ECO:0000256" key="3">
    <source>
        <dbReference type="PROSITE-ProRule" id="PRU00023"/>
    </source>
</evidence>
<evidence type="ECO:0000313" key="6">
    <source>
        <dbReference type="Proteomes" id="UP000660729"/>
    </source>
</evidence>
<dbReference type="SUPFAM" id="SSF48403">
    <property type="entry name" value="Ankyrin repeat"/>
    <property type="match status" value="1"/>
</dbReference>
<evidence type="ECO:0000256" key="1">
    <source>
        <dbReference type="ARBA" id="ARBA00022737"/>
    </source>
</evidence>